<dbReference type="SUPFAM" id="SSF54637">
    <property type="entry name" value="Thioesterase/thiol ester dehydrase-isomerase"/>
    <property type="match status" value="1"/>
</dbReference>
<protein>
    <submittedName>
        <fullName evidence="3">Beta-hydroxyacyl-ACP dehydratase</fullName>
    </submittedName>
</protein>
<accession>A0A9Q4B6C4</accession>
<dbReference type="AlphaFoldDB" id="A0A9Q4B6C4"/>
<dbReference type="RefSeq" id="WP_257823171.1">
    <property type="nucleotide sequence ID" value="NZ_JABXYM010000002.1"/>
</dbReference>
<comment type="caution">
    <text evidence="3">The sequence shown here is derived from an EMBL/GenBank/DDBJ whole genome shotgun (WGS) entry which is preliminary data.</text>
</comment>
<keyword evidence="2" id="KW-0456">Lyase</keyword>
<organism evidence="3 4">
    <name type="scientific">Salipaludibacillus agaradhaerens</name>
    <name type="common">Bacillus agaradhaerens</name>
    <dbReference type="NCBI Taxonomy" id="76935"/>
    <lineage>
        <taxon>Bacteria</taxon>
        <taxon>Bacillati</taxon>
        <taxon>Bacillota</taxon>
        <taxon>Bacilli</taxon>
        <taxon>Bacillales</taxon>
        <taxon>Bacillaceae</taxon>
    </lineage>
</organism>
<gene>
    <name evidence="3" type="ORF">HXA33_19945</name>
</gene>
<dbReference type="Gene3D" id="3.10.129.10">
    <property type="entry name" value="Hotdog Thioesterase"/>
    <property type="match status" value="1"/>
</dbReference>
<keyword evidence="4" id="KW-1185">Reference proteome</keyword>
<evidence type="ECO:0000256" key="2">
    <source>
        <dbReference type="ARBA" id="ARBA00023239"/>
    </source>
</evidence>
<dbReference type="Proteomes" id="UP001057753">
    <property type="component" value="Unassembled WGS sequence"/>
</dbReference>
<dbReference type="PANTHER" id="PTHR30272">
    <property type="entry name" value="3-HYDROXYACYL-[ACYL-CARRIER-PROTEIN] DEHYDRATASE"/>
    <property type="match status" value="1"/>
</dbReference>
<name>A0A9Q4B6C4_SALAG</name>
<evidence type="ECO:0000313" key="3">
    <source>
        <dbReference type="EMBL" id="MCR6098787.1"/>
    </source>
</evidence>
<dbReference type="EMBL" id="JABXYM010000002">
    <property type="protein sequence ID" value="MCR6098787.1"/>
    <property type="molecule type" value="Genomic_DNA"/>
</dbReference>
<comment type="similarity">
    <text evidence="1">Belongs to the thioester dehydratase family. FabZ subfamily.</text>
</comment>
<reference evidence="3" key="1">
    <citation type="submission" date="2020-06" db="EMBL/GenBank/DDBJ databases">
        <title>Insight into the genomes of haloalkaliphilic bacilli from Kenyan soda lakes.</title>
        <authorList>
            <person name="Mwirichia R."/>
            <person name="Villamizar G.C."/>
            <person name="Poehlein A."/>
            <person name="Mugweru J."/>
            <person name="Kipnyargis A."/>
            <person name="Kiplimo D."/>
            <person name="Orwa P."/>
            <person name="Daniel R."/>
        </authorList>
    </citation>
    <scope>NUCLEOTIDE SEQUENCE</scope>
    <source>
        <strain evidence="3">B1096_S55</strain>
    </source>
</reference>
<proteinExistence type="inferred from homology"/>
<dbReference type="InterPro" id="IPR029069">
    <property type="entry name" value="HotDog_dom_sf"/>
</dbReference>
<evidence type="ECO:0000256" key="1">
    <source>
        <dbReference type="ARBA" id="ARBA00009174"/>
    </source>
</evidence>
<evidence type="ECO:0000313" key="4">
    <source>
        <dbReference type="Proteomes" id="UP001057753"/>
    </source>
</evidence>
<dbReference type="Pfam" id="PF07977">
    <property type="entry name" value="FabA"/>
    <property type="match status" value="1"/>
</dbReference>
<dbReference type="GO" id="GO:0016829">
    <property type="term" value="F:lyase activity"/>
    <property type="evidence" value="ECO:0007669"/>
    <property type="project" value="UniProtKB-KW"/>
</dbReference>
<dbReference type="PANTHER" id="PTHR30272:SF1">
    <property type="entry name" value="3-HYDROXYACYL-[ACYL-CARRIER-PROTEIN] DEHYDRATASE"/>
    <property type="match status" value="1"/>
</dbReference>
<sequence length="157" mass="17785">MLTLKEKIDVTKLQPRKMLLQTPPFLFVDRVVDFDGETITCSKYLSHNEPFFSGHFPEQPIMPGVLIIEFAAQASLLLTMIQKNATEPLMGYLVKTKDFTFYSVAEAGCELEAKVKIVEQIGAYYTAQTTIKRADDRKKIAKGQLVFYLNKEGQEPS</sequence>
<dbReference type="CDD" id="cd01288">
    <property type="entry name" value="FabZ"/>
    <property type="match status" value="1"/>
</dbReference>
<dbReference type="InterPro" id="IPR013114">
    <property type="entry name" value="FabA_FabZ"/>
</dbReference>